<proteinExistence type="predicted"/>
<feature type="compositionally biased region" description="Basic and acidic residues" evidence="1">
    <location>
        <begin position="1"/>
        <end position="19"/>
    </location>
</feature>
<dbReference type="Proteomes" id="UP001058860">
    <property type="component" value="Chromosome"/>
</dbReference>
<accession>A0ABY5PDN0</accession>
<evidence type="ECO:0000313" key="2">
    <source>
        <dbReference type="EMBL" id="UUY02732.1"/>
    </source>
</evidence>
<dbReference type="EMBL" id="CP088295">
    <property type="protein sequence ID" value="UUY02732.1"/>
    <property type="molecule type" value="Genomic_DNA"/>
</dbReference>
<evidence type="ECO:0000256" key="1">
    <source>
        <dbReference type="SAM" id="MobiDB-lite"/>
    </source>
</evidence>
<organism evidence="2 3">
    <name type="scientific">Svornostia abyssi</name>
    <dbReference type="NCBI Taxonomy" id="2898438"/>
    <lineage>
        <taxon>Bacteria</taxon>
        <taxon>Bacillati</taxon>
        <taxon>Actinomycetota</taxon>
        <taxon>Thermoleophilia</taxon>
        <taxon>Solirubrobacterales</taxon>
        <taxon>Baekduiaceae</taxon>
        <taxon>Svornostia</taxon>
    </lineage>
</organism>
<name>A0ABY5PDN0_9ACTN</name>
<gene>
    <name evidence="2" type="ORF">LRS13_18890</name>
</gene>
<feature type="compositionally biased region" description="Basic and acidic residues" evidence="1">
    <location>
        <begin position="100"/>
        <end position="116"/>
    </location>
</feature>
<evidence type="ECO:0000313" key="3">
    <source>
        <dbReference type="Proteomes" id="UP001058860"/>
    </source>
</evidence>
<keyword evidence="3" id="KW-1185">Reference proteome</keyword>
<feature type="region of interest" description="Disordered" evidence="1">
    <location>
        <begin position="84"/>
        <end position="125"/>
    </location>
</feature>
<dbReference type="RefSeq" id="WP_353863254.1">
    <property type="nucleotide sequence ID" value="NZ_CP088295.1"/>
</dbReference>
<sequence>MREIDSGRRRGARDGRDRGLAVIGRAARRASPPDLHLRRGDAEQLGDAPAQQAVGDDRPAPVVGAREQLDARAGRRIEIGAQRVERARRQVDGAPPQLDRPGRERGRDGRGRHDEAPYTLRVVAV</sequence>
<feature type="region of interest" description="Disordered" evidence="1">
    <location>
        <begin position="1"/>
        <end position="62"/>
    </location>
</feature>
<protein>
    <submittedName>
        <fullName evidence="2">Uncharacterized protein</fullName>
    </submittedName>
</protein>
<reference evidence="3" key="1">
    <citation type="submission" date="2021-11" db="EMBL/GenBank/DDBJ databases">
        <title>Cultivation dependent microbiological survey of springs from the worlds oldest radium mine currently devoted to the extraction of radon-saturated water.</title>
        <authorList>
            <person name="Kapinusova G."/>
            <person name="Smrhova T."/>
            <person name="Strejcek M."/>
            <person name="Suman J."/>
            <person name="Jani K."/>
            <person name="Pajer P."/>
            <person name="Uhlik O."/>
        </authorList>
    </citation>
    <scope>NUCLEOTIDE SEQUENCE [LARGE SCALE GENOMIC DNA]</scope>
    <source>
        <strain evidence="3">J379</strain>
    </source>
</reference>